<keyword evidence="2" id="KW-1185">Reference proteome</keyword>
<accession>A0A699YVK5</accession>
<proteinExistence type="predicted"/>
<evidence type="ECO:0000313" key="2">
    <source>
        <dbReference type="Proteomes" id="UP000485058"/>
    </source>
</evidence>
<reference evidence="1 2" key="1">
    <citation type="submission" date="2020-02" db="EMBL/GenBank/DDBJ databases">
        <title>Draft genome sequence of Haematococcus lacustris strain NIES-144.</title>
        <authorList>
            <person name="Morimoto D."/>
            <person name="Nakagawa S."/>
            <person name="Yoshida T."/>
            <person name="Sawayama S."/>
        </authorList>
    </citation>
    <scope>NUCLEOTIDE SEQUENCE [LARGE SCALE GENOMIC DNA]</scope>
    <source>
        <strain evidence="1 2">NIES-144</strain>
    </source>
</reference>
<evidence type="ECO:0000313" key="1">
    <source>
        <dbReference type="EMBL" id="GFH11638.1"/>
    </source>
</evidence>
<comment type="caution">
    <text evidence="1">The sequence shown here is derived from an EMBL/GenBank/DDBJ whole genome shotgun (WGS) entry which is preliminary data.</text>
</comment>
<dbReference type="AlphaFoldDB" id="A0A699YVK5"/>
<sequence>MQAMLVAGWPRLQQGSSCPLQVLPYTLLSRLRTALLVGNVLHYRLAQVLVTSRELPLQHHLLRLGEFGCEMSWNAAGTAHVYVRRDLQRAPEGLLAHYCCREGICWLPNTGSHPTFAVQRSETTLSLTCCSMLNNFCLTAKHAVRAIEPL</sequence>
<dbReference type="GO" id="GO:0032259">
    <property type="term" value="P:methylation"/>
    <property type="evidence" value="ECO:0007669"/>
    <property type="project" value="UniProtKB-KW"/>
</dbReference>
<gene>
    <name evidence="1" type="ORF">HaLaN_07170</name>
</gene>
<dbReference type="EMBL" id="BLLF01000420">
    <property type="protein sequence ID" value="GFH11638.1"/>
    <property type="molecule type" value="Genomic_DNA"/>
</dbReference>
<keyword evidence="1" id="KW-0489">Methyltransferase</keyword>
<dbReference type="Proteomes" id="UP000485058">
    <property type="component" value="Unassembled WGS sequence"/>
</dbReference>
<organism evidence="1 2">
    <name type="scientific">Haematococcus lacustris</name>
    <name type="common">Green alga</name>
    <name type="synonym">Haematococcus pluvialis</name>
    <dbReference type="NCBI Taxonomy" id="44745"/>
    <lineage>
        <taxon>Eukaryota</taxon>
        <taxon>Viridiplantae</taxon>
        <taxon>Chlorophyta</taxon>
        <taxon>core chlorophytes</taxon>
        <taxon>Chlorophyceae</taxon>
        <taxon>CS clade</taxon>
        <taxon>Chlamydomonadales</taxon>
        <taxon>Haematococcaceae</taxon>
        <taxon>Haematococcus</taxon>
    </lineage>
</organism>
<dbReference type="GO" id="GO:0008168">
    <property type="term" value="F:methyltransferase activity"/>
    <property type="evidence" value="ECO:0007669"/>
    <property type="project" value="UniProtKB-KW"/>
</dbReference>
<name>A0A699YVK5_HAELA</name>
<protein>
    <submittedName>
        <fullName evidence="1">Histone H3-K79 methyltransferase</fullName>
    </submittedName>
</protein>
<keyword evidence="1" id="KW-0808">Transferase</keyword>